<name>A0A1W6ZZG0_9HYPH</name>
<organism evidence="4 5">
    <name type="scientific">Pseudorhodoplanes sinuspersici</name>
    <dbReference type="NCBI Taxonomy" id="1235591"/>
    <lineage>
        <taxon>Bacteria</taxon>
        <taxon>Pseudomonadati</taxon>
        <taxon>Pseudomonadota</taxon>
        <taxon>Alphaproteobacteria</taxon>
        <taxon>Hyphomicrobiales</taxon>
        <taxon>Pseudorhodoplanes</taxon>
    </lineage>
</organism>
<dbReference type="InterPro" id="IPR015590">
    <property type="entry name" value="Aldehyde_DH_dom"/>
</dbReference>
<evidence type="ECO:0000256" key="3">
    <source>
        <dbReference type="RuleBase" id="RU003345"/>
    </source>
</evidence>
<dbReference type="OrthoDB" id="8175464at2"/>
<sequence length="488" mass="52442">MKPFLVGDEWRSEGRGALTSICPTDGSIVAEVAIASAQDVDDAVNAARAAFELPAWREMPSYKRAMLLSKFASLIERDAHHLATIQTKDNGKPLKESLAQATAAAEFFRFFAAGAETLESSVVPSRGEYFGFTEYEPVGVVAAITPWNSPLTLEAQKLAPILAAGNAVVLKSSEVTPQIGLEYARLALEAEFPPGIVNVVTGQGDVGRALVEHPGVDMITFTGGTKTGRNIAKAAGARGVPVVLELGGKSPNVVFADANLEHALHGVMAGIFHNAGQSCIAGSRVFIERAIYHKFVELLVKAVKTLVVGDPFDSRTDVASLSSFEHRDLVEAMLSTDSSIEVLCGGKRPFGEKYNVGAFFEPTVLAVENDHPLAQQEIFGPVACVIPFDDEEQLVNLANSTEFGLACGVWTESFPKALRMGRRIRSGMVWVNTYKITAVNMPFGGVKASGYGRECGIAGMRTYMAEKSYYVSTSRAPIPWPRSEMFAV</sequence>
<gene>
    <name evidence="4" type="ORF">CAK95_02210</name>
</gene>
<dbReference type="PROSITE" id="PS00070">
    <property type="entry name" value="ALDEHYDE_DEHYDR_CYS"/>
    <property type="match status" value="1"/>
</dbReference>
<comment type="similarity">
    <text evidence="1 3">Belongs to the aldehyde dehydrogenase family.</text>
</comment>
<proteinExistence type="inferred from homology"/>
<dbReference type="AlphaFoldDB" id="A0A1W6ZZG0"/>
<dbReference type="Pfam" id="PF00171">
    <property type="entry name" value="Aldedh"/>
    <property type="match status" value="1"/>
</dbReference>
<dbReference type="InterPro" id="IPR016163">
    <property type="entry name" value="Ald_DH_C"/>
</dbReference>
<dbReference type="RefSeq" id="WP_086091145.1">
    <property type="nucleotide sequence ID" value="NZ_RAQD01000004.1"/>
</dbReference>
<dbReference type="EMBL" id="CP021112">
    <property type="protein sequence ID" value="ARQ02713.1"/>
    <property type="molecule type" value="Genomic_DNA"/>
</dbReference>
<keyword evidence="2 3" id="KW-0560">Oxidoreductase</keyword>
<keyword evidence="5" id="KW-1185">Reference proteome</keyword>
<evidence type="ECO:0000256" key="1">
    <source>
        <dbReference type="ARBA" id="ARBA00009986"/>
    </source>
</evidence>
<evidence type="ECO:0000313" key="5">
    <source>
        <dbReference type="Proteomes" id="UP000194137"/>
    </source>
</evidence>
<dbReference type="GO" id="GO:0016620">
    <property type="term" value="F:oxidoreductase activity, acting on the aldehyde or oxo group of donors, NAD or NADP as acceptor"/>
    <property type="evidence" value="ECO:0007669"/>
    <property type="project" value="InterPro"/>
</dbReference>
<dbReference type="InterPro" id="IPR016161">
    <property type="entry name" value="Ald_DH/histidinol_DH"/>
</dbReference>
<dbReference type="Gene3D" id="3.40.605.10">
    <property type="entry name" value="Aldehyde Dehydrogenase, Chain A, domain 1"/>
    <property type="match status" value="1"/>
</dbReference>
<accession>A0A1W6ZZG0</accession>
<dbReference type="Proteomes" id="UP000194137">
    <property type="component" value="Chromosome"/>
</dbReference>
<protein>
    <submittedName>
        <fullName evidence="4">Aldehyde dehydrogenase</fullName>
    </submittedName>
</protein>
<dbReference type="InterPro" id="IPR016160">
    <property type="entry name" value="Ald_DH_CS_CYS"/>
</dbReference>
<dbReference type="FunFam" id="3.40.605.10:FF:000007">
    <property type="entry name" value="NAD/NADP-dependent betaine aldehyde dehydrogenase"/>
    <property type="match status" value="1"/>
</dbReference>
<dbReference type="Gene3D" id="3.40.309.10">
    <property type="entry name" value="Aldehyde Dehydrogenase, Chain A, domain 2"/>
    <property type="match status" value="1"/>
</dbReference>
<dbReference type="STRING" id="1235591.CAK95_02210"/>
<dbReference type="InterPro" id="IPR016162">
    <property type="entry name" value="Ald_DH_N"/>
</dbReference>
<reference evidence="4 5" key="1">
    <citation type="submission" date="2017-05" db="EMBL/GenBank/DDBJ databases">
        <title>Full genome sequence of Pseudorhodoplanes sinuspersici.</title>
        <authorList>
            <person name="Dastgheib S.M.M."/>
            <person name="Shavandi M."/>
            <person name="Tirandaz H."/>
        </authorList>
    </citation>
    <scope>NUCLEOTIDE SEQUENCE [LARGE SCALE GENOMIC DNA]</scope>
    <source>
        <strain evidence="4 5">RIPI110</strain>
    </source>
</reference>
<dbReference type="CDD" id="cd07114">
    <property type="entry name" value="ALDH_DhaS"/>
    <property type="match status" value="1"/>
</dbReference>
<dbReference type="PANTHER" id="PTHR11699">
    <property type="entry name" value="ALDEHYDE DEHYDROGENASE-RELATED"/>
    <property type="match status" value="1"/>
</dbReference>
<dbReference type="PROSITE" id="PS00687">
    <property type="entry name" value="ALDEHYDE_DEHYDR_GLU"/>
    <property type="match status" value="1"/>
</dbReference>
<dbReference type="InterPro" id="IPR029510">
    <property type="entry name" value="Ald_DH_CS_GLU"/>
</dbReference>
<dbReference type="SUPFAM" id="SSF53720">
    <property type="entry name" value="ALDH-like"/>
    <property type="match status" value="1"/>
</dbReference>
<evidence type="ECO:0000313" key="4">
    <source>
        <dbReference type="EMBL" id="ARQ02713.1"/>
    </source>
</evidence>
<evidence type="ECO:0000256" key="2">
    <source>
        <dbReference type="ARBA" id="ARBA00023002"/>
    </source>
</evidence>
<dbReference type="KEGG" id="psin:CAK95_02210"/>